<dbReference type="EMBL" id="JAVDXX010000001">
    <property type="protein sequence ID" value="MDR7292884.1"/>
    <property type="molecule type" value="Genomic_DNA"/>
</dbReference>
<name>A0ABU1YWZ3_9MICC</name>
<proteinExistence type="predicted"/>
<comment type="caution">
    <text evidence="1">The sequence shown here is derived from an EMBL/GenBank/DDBJ whole genome shotgun (WGS) entry which is preliminary data.</text>
</comment>
<accession>A0ABU1YWZ3</accession>
<reference evidence="1" key="1">
    <citation type="submission" date="2023-07" db="EMBL/GenBank/DDBJ databases">
        <title>Sequencing the genomes of 1000 actinobacteria strains.</title>
        <authorList>
            <person name="Klenk H.-P."/>
        </authorList>
    </citation>
    <scope>NUCLEOTIDE SEQUENCE</scope>
    <source>
        <strain evidence="1">DSM 13068</strain>
    </source>
</reference>
<dbReference type="Proteomes" id="UP001180715">
    <property type="component" value="Unassembled WGS sequence"/>
</dbReference>
<organism evidence="1 2">
    <name type="scientific">Pseudoglutamicibacter albus</name>
    <dbReference type="NCBI Taxonomy" id="98671"/>
    <lineage>
        <taxon>Bacteria</taxon>
        <taxon>Bacillati</taxon>
        <taxon>Actinomycetota</taxon>
        <taxon>Actinomycetes</taxon>
        <taxon>Micrococcales</taxon>
        <taxon>Micrococcaceae</taxon>
        <taxon>Pseudoglutamicibacter</taxon>
    </lineage>
</organism>
<evidence type="ECO:0000313" key="1">
    <source>
        <dbReference type="EMBL" id="MDR7292884.1"/>
    </source>
</evidence>
<protein>
    <submittedName>
        <fullName evidence="1">Membrane protein</fullName>
    </submittedName>
</protein>
<gene>
    <name evidence="1" type="ORF">J2S67_000152</name>
</gene>
<evidence type="ECO:0000313" key="2">
    <source>
        <dbReference type="Proteomes" id="UP001180715"/>
    </source>
</evidence>
<sequence length="43" mass="4770">MRGAFKCTIAYRKAVHSLLLAVFFTWPFKARVGEGLAFPHAGC</sequence>
<keyword evidence="2" id="KW-1185">Reference proteome</keyword>